<accession>A0ABU6T7B4</accession>
<dbReference type="Proteomes" id="UP001341840">
    <property type="component" value="Unassembled WGS sequence"/>
</dbReference>
<organism evidence="2 3">
    <name type="scientific">Stylosanthes scabra</name>
    <dbReference type="NCBI Taxonomy" id="79078"/>
    <lineage>
        <taxon>Eukaryota</taxon>
        <taxon>Viridiplantae</taxon>
        <taxon>Streptophyta</taxon>
        <taxon>Embryophyta</taxon>
        <taxon>Tracheophyta</taxon>
        <taxon>Spermatophyta</taxon>
        <taxon>Magnoliopsida</taxon>
        <taxon>eudicotyledons</taxon>
        <taxon>Gunneridae</taxon>
        <taxon>Pentapetalae</taxon>
        <taxon>rosids</taxon>
        <taxon>fabids</taxon>
        <taxon>Fabales</taxon>
        <taxon>Fabaceae</taxon>
        <taxon>Papilionoideae</taxon>
        <taxon>50 kb inversion clade</taxon>
        <taxon>dalbergioids sensu lato</taxon>
        <taxon>Dalbergieae</taxon>
        <taxon>Pterocarpus clade</taxon>
        <taxon>Stylosanthes</taxon>
    </lineage>
</organism>
<evidence type="ECO:0000313" key="3">
    <source>
        <dbReference type="Proteomes" id="UP001341840"/>
    </source>
</evidence>
<sequence length="101" mass="10540">MRACHCLSVGSVQGVQPHDPTVVTVSVGLQREAVTGGRIQEALVTHRQGGARTSHAHKAGTSTQAEVPATPRVSTVSAHPPSALSHRHSSRDLIARVPRSG</sequence>
<keyword evidence="3" id="KW-1185">Reference proteome</keyword>
<evidence type="ECO:0000256" key="1">
    <source>
        <dbReference type="SAM" id="MobiDB-lite"/>
    </source>
</evidence>
<dbReference type="EMBL" id="JASCZI010090670">
    <property type="protein sequence ID" value="MED6144586.1"/>
    <property type="molecule type" value="Genomic_DNA"/>
</dbReference>
<comment type="caution">
    <text evidence="2">The sequence shown here is derived from an EMBL/GenBank/DDBJ whole genome shotgun (WGS) entry which is preliminary data.</text>
</comment>
<reference evidence="2 3" key="1">
    <citation type="journal article" date="2023" name="Plants (Basel)">
        <title>Bridging the Gap: Combining Genomics and Transcriptomics Approaches to Understand Stylosanthes scabra, an Orphan Legume from the Brazilian Caatinga.</title>
        <authorList>
            <person name="Ferreira-Neto J.R.C."/>
            <person name="da Silva M.D."/>
            <person name="Binneck E."/>
            <person name="de Melo N.F."/>
            <person name="da Silva R.H."/>
            <person name="de Melo A.L.T.M."/>
            <person name="Pandolfi V."/>
            <person name="Bustamante F.O."/>
            <person name="Brasileiro-Vidal A.C."/>
            <person name="Benko-Iseppon A.M."/>
        </authorList>
    </citation>
    <scope>NUCLEOTIDE SEQUENCE [LARGE SCALE GENOMIC DNA]</scope>
    <source>
        <tissue evidence="2">Leaves</tissue>
    </source>
</reference>
<protein>
    <submittedName>
        <fullName evidence="2">Uncharacterized protein</fullName>
    </submittedName>
</protein>
<feature type="region of interest" description="Disordered" evidence="1">
    <location>
        <begin position="46"/>
        <end position="101"/>
    </location>
</feature>
<proteinExistence type="predicted"/>
<evidence type="ECO:0000313" key="2">
    <source>
        <dbReference type="EMBL" id="MED6144586.1"/>
    </source>
</evidence>
<name>A0ABU6T7B4_9FABA</name>
<gene>
    <name evidence="2" type="ORF">PIB30_017083</name>
</gene>